<keyword evidence="2" id="KW-0812">Transmembrane</keyword>
<proteinExistence type="predicted"/>
<dbReference type="Proteomes" id="UP000229401">
    <property type="component" value="Unassembled WGS sequence"/>
</dbReference>
<name>A0A2M7QH23_9BACT</name>
<feature type="region of interest" description="Disordered" evidence="1">
    <location>
        <begin position="1"/>
        <end position="56"/>
    </location>
</feature>
<organism evidence="3 4">
    <name type="scientific">Candidatus Roizmanbacteria bacterium CG_4_10_14_0_8_um_filter_33_9</name>
    <dbReference type="NCBI Taxonomy" id="1974826"/>
    <lineage>
        <taxon>Bacteria</taxon>
        <taxon>Candidatus Roizmaniibacteriota</taxon>
    </lineage>
</organism>
<keyword evidence="2" id="KW-1133">Transmembrane helix</keyword>
<feature type="transmembrane region" description="Helical" evidence="2">
    <location>
        <begin position="256"/>
        <end position="276"/>
    </location>
</feature>
<evidence type="ECO:0000256" key="1">
    <source>
        <dbReference type="SAM" id="MobiDB-lite"/>
    </source>
</evidence>
<evidence type="ECO:0000256" key="2">
    <source>
        <dbReference type="SAM" id="Phobius"/>
    </source>
</evidence>
<accession>A0A2M7QH23</accession>
<dbReference type="AlphaFoldDB" id="A0A2M7QH23"/>
<gene>
    <name evidence="3" type="ORF">COY87_05185</name>
</gene>
<keyword evidence="2" id="KW-0472">Membrane</keyword>
<protein>
    <submittedName>
        <fullName evidence="3">Uncharacterized protein</fullName>
    </submittedName>
</protein>
<reference evidence="4" key="1">
    <citation type="submission" date="2017-09" db="EMBL/GenBank/DDBJ databases">
        <title>Depth-based differentiation of microbial function through sediment-hosted aquifers and enrichment of novel symbionts in the deep terrestrial subsurface.</title>
        <authorList>
            <person name="Probst A.J."/>
            <person name="Ladd B."/>
            <person name="Jarett J.K."/>
            <person name="Geller-Mcgrath D.E."/>
            <person name="Sieber C.M.K."/>
            <person name="Emerson J.B."/>
            <person name="Anantharaman K."/>
            <person name="Thomas B.C."/>
            <person name="Malmstrom R."/>
            <person name="Stieglmeier M."/>
            <person name="Klingl A."/>
            <person name="Woyke T."/>
            <person name="Ryan C.M."/>
            <person name="Banfield J.F."/>
        </authorList>
    </citation>
    <scope>NUCLEOTIDE SEQUENCE [LARGE SCALE GENOMIC DNA]</scope>
</reference>
<evidence type="ECO:0000313" key="4">
    <source>
        <dbReference type="Proteomes" id="UP000229401"/>
    </source>
</evidence>
<sequence length="284" mass="30742">MLDGGGAAVEAAVPSSTKGPSPEVSVPAGETKPSQEAGKQISSEAPKDTGKKGDMETELVQQITGDLEQADKNSKTFPEGCRVALTDLTAKGDIGKHLELTGQAMREKANTAPTEGEGVEEQKMQQLALGYDTEIGSLQIQYSRTKNTKERQVISDKIKTLQQEKIDKTGIKENQIDDLAKFFDLGGNFTKFIEDNINKGTPMLAVTEILKTAVVDKNVRLALFTKIDGSNLSADQKKVFKESLNRKAMVKRTEKVAKMAGIGSLLAMILMMYSGLKKEKQGMG</sequence>
<dbReference type="EMBL" id="PFLI01000180">
    <property type="protein sequence ID" value="PIY71624.1"/>
    <property type="molecule type" value="Genomic_DNA"/>
</dbReference>
<feature type="compositionally biased region" description="Basic and acidic residues" evidence="1">
    <location>
        <begin position="45"/>
        <end position="55"/>
    </location>
</feature>
<evidence type="ECO:0000313" key="3">
    <source>
        <dbReference type="EMBL" id="PIY71624.1"/>
    </source>
</evidence>
<comment type="caution">
    <text evidence="3">The sequence shown here is derived from an EMBL/GenBank/DDBJ whole genome shotgun (WGS) entry which is preliminary data.</text>
</comment>